<evidence type="ECO:0000259" key="3">
    <source>
        <dbReference type="PROSITE" id="PS50966"/>
    </source>
</evidence>
<comment type="caution">
    <text evidence="4">The sequence shown here is derived from an EMBL/GenBank/DDBJ whole genome shotgun (WGS) entry which is preliminary data.</text>
</comment>
<dbReference type="AlphaFoldDB" id="A0AA35RH38"/>
<sequence>TIVGTGNLFPGGGGYSFLQNSSLNPLQLLGYSWNGAGDGYVEFVAADCGCAYECRVHEAEDRFECTCPEFSRLAPDLSDCYHSVSRSVRHSKLLVDPITGLTLTLVDFGSAVNLYSMTAALTSQLEEEGESGSGHENDLEGAERSDQKSASSDVFCALVFIGENEDLVLVSNIAMSGQNTLTKLSRIDVDFNEGSLTIGDSTDFLQSAIGVTGALLVGLGDCFIMGELVLNTVYWESKVLVWRWMALVTPNWKTRY</sequence>
<keyword evidence="1" id="KW-0862">Zinc</keyword>
<keyword evidence="1" id="KW-0479">Metal-binding</keyword>
<organism evidence="4 5">
    <name type="scientific">Geodia barretti</name>
    <name type="common">Barrett's horny sponge</name>
    <dbReference type="NCBI Taxonomy" id="519541"/>
    <lineage>
        <taxon>Eukaryota</taxon>
        <taxon>Metazoa</taxon>
        <taxon>Porifera</taxon>
        <taxon>Demospongiae</taxon>
        <taxon>Heteroscleromorpha</taxon>
        <taxon>Tetractinellida</taxon>
        <taxon>Astrophorina</taxon>
        <taxon>Geodiidae</taxon>
        <taxon>Geodia</taxon>
    </lineage>
</organism>
<evidence type="ECO:0000313" key="5">
    <source>
        <dbReference type="Proteomes" id="UP001174909"/>
    </source>
</evidence>
<evidence type="ECO:0000313" key="4">
    <source>
        <dbReference type="EMBL" id="CAI8011354.1"/>
    </source>
</evidence>
<feature type="compositionally biased region" description="Basic and acidic residues" evidence="2">
    <location>
        <begin position="133"/>
        <end position="146"/>
    </location>
</feature>
<dbReference type="EMBL" id="CASHTH010001097">
    <property type="protein sequence ID" value="CAI8011354.1"/>
    <property type="molecule type" value="Genomic_DNA"/>
</dbReference>
<protein>
    <recommendedName>
        <fullName evidence="3">SWIM-type domain-containing protein</fullName>
    </recommendedName>
</protein>
<dbReference type="GO" id="GO:0008270">
    <property type="term" value="F:zinc ion binding"/>
    <property type="evidence" value="ECO:0007669"/>
    <property type="project" value="UniProtKB-KW"/>
</dbReference>
<name>A0AA35RH38_GEOBA</name>
<keyword evidence="5" id="KW-1185">Reference proteome</keyword>
<evidence type="ECO:0000256" key="2">
    <source>
        <dbReference type="SAM" id="MobiDB-lite"/>
    </source>
</evidence>
<dbReference type="Proteomes" id="UP001174909">
    <property type="component" value="Unassembled WGS sequence"/>
</dbReference>
<proteinExistence type="predicted"/>
<feature type="domain" description="SWIM-type" evidence="3">
    <location>
        <begin position="52"/>
        <end position="91"/>
    </location>
</feature>
<dbReference type="InterPro" id="IPR007527">
    <property type="entry name" value="Znf_SWIM"/>
</dbReference>
<gene>
    <name evidence="4" type="ORF">GBAR_LOCUS7340</name>
</gene>
<feature type="non-terminal residue" evidence="4">
    <location>
        <position position="256"/>
    </location>
</feature>
<accession>A0AA35RH38</accession>
<reference evidence="4" key="1">
    <citation type="submission" date="2023-03" db="EMBL/GenBank/DDBJ databases">
        <authorList>
            <person name="Steffen K."/>
            <person name="Cardenas P."/>
        </authorList>
    </citation>
    <scope>NUCLEOTIDE SEQUENCE</scope>
</reference>
<evidence type="ECO:0000256" key="1">
    <source>
        <dbReference type="PROSITE-ProRule" id="PRU00325"/>
    </source>
</evidence>
<feature type="region of interest" description="Disordered" evidence="2">
    <location>
        <begin position="125"/>
        <end position="146"/>
    </location>
</feature>
<dbReference type="PROSITE" id="PS50966">
    <property type="entry name" value="ZF_SWIM"/>
    <property type="match status" value="1"/>
</dbReference>
<keyword evidence="1" id="KW-0863">Zinc-finger</keyword>